<keyword evidence="4" id="KW-0418">Kinase</keyword>
<protein>
    <submittedName>
        <fullName evidence="6">Si:dkey-8e10.3</fullName>
    </submittedName>
</protein>
<evidence type="ECO:0000256" key="4">
    <source>
        <dbReference type="RuleBase" id="RU000304"/>
    </source>
</evidence>
<dbReference type="InterPro" id="IPR008271">
    <property type="entry name" value="Ser/Thr_kinase_AS"/>
</dbReference>
<reference evidence="6" key="1">
    <citation type="submission" date="2025-08" db="UniProtKB">
        <authorList>
            <consortium name="Ensembl"/>
        </authorList>
    </citation>
    <scope>IDENTIFICATION</scope>
</reference>
<evidence type="ECO:0000313" key="7">
    <source>
        <dbReference type="Proteomes" id="UP000257200"/>
    </source>
</evidence>
<dbReference type="InterPro" id="IPR011009">
    <property type="entry name" value="Kinase-like_dom_sf"/>
</dbReference>
<evidence type="ECO:0000259" key="5">
    <source>
        <dbReference type="PROSITE" id="PS50011"/>
    </source>
</evidence>
<dbReference type="GO" id="GO:0005524">
    <property type="term" value="F:ATP binding"/>
    <property type="evidence" value="ECO:0007669"/>
    <property type="project" value="UniProtKB-UniRule"/>
</dbReference>
<dbReference type="PANTHER" id="PTHR24359:SF34">
    <property type="entry name" value="PROTEIN KINASE DOMAIN-CONTAINING PROTEIN"/>
    <property type="match status" value="1"/>
</dbReference>
<dbReference type="SUPFAM" id="SSF56112">
    <property type="entry name" value="Protein kinase-like (PK-like)"/>
    <property type="match status" value="1"/>
</dbReference>
<proteinExistence type="inferred from homology"/>
<reference evidence="6" key="2">
    <citation type="submission" date="2025-09" db="UniProtKB">
        <authorList>
            <consortium name="Ensembl"/>
        </authorList>
    </citation>
    <scope>IDENTIFICATION</scope>
</reference>
<name>A0A3Q1H7Q5_9TELE</name>
<keyword evidence="4" id="KW-0808">Transferase</keyword>
<keyword evidence="1 3" id="KW-0547">Nucleotide-binding</keyword>
<evidence type="ECO:0000256" key="1">
    <source>
        <dbReference type="ARBA" id="ARBA00022741"/>
    </source>
</evidence>
<dbReference type="Pfam" id="PF00069">
    <property type="entry name" value="Pkinase"/>
    <property type="match status" value="1"/>
</dbReference>
<dbReference type="Ensembl" id="ENSAPOT00000007672.1">
    <property type="protein sequence ID" value="ENSAPOP00000024865.1"/>
    <property type="gene ID" value="ENSAPOG00000007690.1"/>
</dbReference>
<evidence type="ECO:0000256" key="3">
    <source>
        <dbReference type="PROSITE-ProRule" id="PRU10141"/>
    </source>
</evidence>
<evidence type="ECO:0000256" key="2">
    <source>
        <dbReference type="ARBA" id="ARBA00022840"/>
    </source>
</evidence>
<dbReference type="Proteomes" id="UP000257200">
    <property type="component" value="Unplaced"/>
</dbReference>
<dbReference type="InterPro" id="IPR017441">
    <property type="entry name" value="Protein_kinase_ATP_BS"/>
</dbReference>
<evidence type="ECO:0000313" key="6">
    <source>
        <dbReference type="Ensembl" id="ENSAPOP00000024865.1"/>
    </source>
</evidence>
<dbReference type="AlphaFoldDB" id="A0A3Q1H7Q5"/>
<dbReference type="PROSITE" id="PS00107">
    <property type="entry name" value="PROTEIN_KINASE_ATP"/>
    <property type="match status" value="1"/>
</dbReference>
<keyword evidence="7" id="KW-1185">Reference proteome</keyword>
<keyword evidence="2 3" id="KW-0067">ATP-binding</keyword>
<dbReference type="PANTHER" id="PTHR24359">
    <property type="entry name" value="SERINE/THREONINE-PROTEIN KINASE SBK1"/>
    <property type="match status" value="1"/>
</dbReference>
<dbReference type="InterPro" id="IPR000719">
    <property type="entry name" value="Prot_kinase_dom"/>
</dbReference>
<feature type="binding site" evidence="3">
    <location>
        <position position="57"/>
    </location>
    <ligand>
        <name>ATP</name>
        <dbReference type="ChEBI" id="CHEBI:30616"/>
    </ligand>
</feature>
<dbReference type="GeneTree" id="ENSGT00940000166296"/>
<keyword evidence="4" id="KW-0723">Serine/threonine-protein kinase</keyword>
<dbReference type="FunCoup" id="A0A3Q1H7Q5">
    <property type="interactions" value="2"/>
</dbReference>
<organism evidence="6 7">
    <name type="scientific">Acanthochromis polyacanthus</name>
    <name type="common">spiny chromis</name>
    <dbReference type="NCBI Taxonomy" id="80966"/>
    <lineage>
        <taxon>Eukaryota</taxon>
        <taxon>Metazoa</taxon>
        <taxon>Chordata</taxon>
        <taxon>Craniata</taxon>
        <taxon>Vertebrata</taxon>
        <taxon>Euteleostomi</taxon>
        <taxon>Actinopterygii</taxon>
        <taxon>Neopterygii</taxon>
        <taxon>Teleostei</taxon>
        <taxon>Neoteleostei</taxon>
        <taxon>Acanthomorphata</taxon>
        <taxon>Ovalentaria</taxon>
        <taxon>Pomacentridae</taxon>
        <taxon>Acanthochromis</taxon>
    </lineage>
</organism>
<dbReference type="FunFam" id="1.10.510.10:FF:000999">
    <property type="entry name" value="Si:dkey-8e10.3"/>
    <property type="match status" value="1"/>
</dbReference>
<dbReference type="SMART" id="SM00220">
    <property type="entry name" value="S_TKc"/>
    <property type="match status" value="1"/>
</dbReference>
<dbReference type="Gene3D" id="1.10.510.10">
    <property type="entry name" value="Transferase(Phosphotransferase) domain 1"/>
    <property type="match status" value="1"/>
</dbReference>
<comment type="similarity">
    <text evidence="4">Belongs to the protein kinase superfamily.</text>
</comment>
<accession>A0A3Q1H7Q5</accession>
<feature type="domain" description="Protein kinase" evidence="5">
    <location>
        <begin position="28"/>
        <end position="306"/>
    </location>
</feature>
<dbReference type="InParanoid" id="A0A3Q1H7Q5"/>
<sequence length="402" mass="45691">SSSNGSLIDELMELTAQSLGQLEIQERFDVIKEIGRGKYGKVLLVTHRFRGTPMALKVMPKASTKLQGFLREYCISLHLSHHPCIVGLFGIAFQSNEHYCFAQELVIGRDLFAVIQPKVGIPESSVKRCVLQISSALEFIHSHGLVHRDVKPENILLLDAHCCQVKLADFGLAQKRGTLIRFITGTLPYMAPELCTVALLDGQKEVTADPLSVEPSLDTWAFGVVIFCILTGYFPWERCMDSDDFYQEFADWCKTEEKPDAEEDVPPLWKRFTPEAMEMFGKLLALDARKRCTVGEVRAYMEKDWLKQQQAGSQMDNHSSEGFIASLESWMPLLLHSKLGVWESPVVINPYFTIISGPLSPPEYKSHPLNSKRQNNLHIYVPHLSISHRCPRNMRYLHRKIF</sequence>
<dbReference type="GO" id="GO:0004674">
    <property type="term" value="F:protein serine/threonine kinase activity"/>
    <property type="evidence" value="ECO:0007669"/>
    <property type="project" value="UniProtKB-KW"/>
</dbReference>
<dbReference type="PROSITE" id="PS50011">
    <property type="entry name" value="PROTEIN_KINASE_DOM"/>
    <property type="match status" value="1"/>
</dbReference>
<dbReference type="PROSITE" id="PS00108">
    <property type="entry name" value="PROTEIN_KINASE_ST"/>
    <property type="match status" value="1"/>
</dbReference>